<proteinExistence type="predicted"/>
<feature type="transmembrane region" description="Helical" evidence="1">
    <location>
        <begin position="59"/>
        <end position="85"/>
    </location>
</feature>
<accession>A0A5N5TFB8</accession>
<keyword evidence="1" id="KW-0812">Transmembrane</keyword>
<evidence type="ECO:0008006" key="4">
    <source>
        <dbReference type="Google" id="ProtNLM"/>
    </source>
</evidence>
<evidence type="ECO:0000256" key="1">
    <source>
        <dbReference type="SAM" id="Phobius"/>
    </source>
</evidence>
<reference evidence="2 3" key="1">
    <citation type="journal article" date="2019" name="PLoS Biol.">
        <title>Sex chromosomes control vertical transmission of feminizing Wolbachia symbionts in an isopod.</title>
        <authorList>
            <person name="Becking T."/>
            <person name="Chebbi M.A."/>
            <person name="Giraud I."/>
            <person name="Moumen B."/>
            <person name="Laverre T."/>
            <person name="Caubet Y."/>
            <person name="Peccoud J."/>
            <person name="Gilbert C."/>
            <person name="Cordaux R."/>
        </authorList>
    </citation>
    <scope>NUCLEOTIDE SEQUENCE [LARGE SCALE GENOMIC DNA]</scope>
    <source>
        <strain evidence="2">ANa2</strain>
        <tissue evidence="2">Whole body excluding digestive tract and cuticle</tissue>
    </source>
</reference>
<dbReference type="Proteomes" id="UP000326759">
    <property type="component" value="Unassembled WGS sequence"/>
</dbReference>
<keyword evidence="3" id="KW-1185">Reference proteome</keyword>
<dbReference type="EMBL" id="SEYY01001546">
    <property type="protein sequence ID" value="KAB7505242.1"/>
    <property type="molecule type" value="Genomic_DNA"/>
</dbReference>
<evidence type="ECO:0000313" key="2">
    <source>
        <dbReference type="EMBL" id="KAB7505242.1"/>
    </source>
</evidence>
<organism evidence="2 3">
    <name type="scientific">Armadillidium nasatum</name>
    <dbReference type="NCBI Taxonomy" id="96803"/>
    <lineage>
        <taxon>Eukaryota</taxon>
        <taxon>Metazoa</taxon>
        <taxon>Ecdysozoa</taxon>
        <taxon>Arthropoda</taxon>
        <taxon>Crustacea</taxon>
        <taxon>Multicrustacea</taxon>
        <taxon>Malacostraca</taxon>
        <taxon>Eumalacostraca</taxon>
        <taxon>Peracarida</taxon>
        <taxon>Isopoda</taxon>
        <taxon>Oniscidea</taxon>
        <taxon>Crinocheta</taxon>
        <taxon>Armadillidiidae</taxon>
        <taxon>Armadillidium</taxon>
    </lineage>
</organism>
<dbReference type="AlphaFoldDB" id="A0A5N5TFB8"/>
<gene>
    <name evidence="2" type="ORF">Anas_02624</name>
</gene>
<keyword evidence="1" id="KW-0472">Membrane</keyword>
<keyword evidence="1" id="KW-1133">Transmembrane helix</keyword>
<sequence>MKISIHHIARLVEIVNDVAMVCVFYGTETEVHRPKIDGGLVFGFIMLCLYALDIHKKYCLLVVCYNIIWCFFYATAGTIALSYWIDIKYYSYYRMAGGFTVGGLCIANAAVLIINCLLLLIR</sequence>
<feature type="transmembrane region" description="Helical" evidence="1">
    <location>
        <begin position="97"/>
        <end position="121"/>
    </location>
</feature>
<protein>
    <recommendedName>
        <fullName evidence="4">Transmembrane protein</fullName>
    </recommendedName>
</protein>
<name>A0A5N5TFB8_9CRUS</name>
<comment type="caution">
    <text evidence="2">The sequence shown here is derived from an EMBL/GenBank/DDBJ whole genome shotgun (WGS) entry which is preliminary data.</text>
</comment>
<evidence type="ECO:0000313" key="3">
    <source>
        <dbReference type="Proteomes" id="UP000326759"/>
    </source>
</evidence>